<dbReference type="AlphaFoldDB" id="A0A2J0LP32"/>
<keyword evidence="2" id="KW-0238">DNA-binding</keyword>
<accession>A0A2J0LP32</accession>
<dbReference type="EMBL" id="PFGP01000066">
    <property type="protein sequence ID" value="PIW66516.1"/>
    <property type="molecule type" value="Genomic_DNA"/>
</dbReference>
<evidence type="ECO:0000313" key="3">
    <source>
        <dbReference type="Proteomes" id="UP000231267"/>
    </source>
</evidence>
<protein>
    <submittedName>
        <fullName evidence="2">DNA-binding protein</fullName>
    </submittedName>
</protein>
<dbReference type="Pfam" id="PF10543">
    <property type="entry name" value="ORF6N"/>
    <property type="match status" value="1"/>
</dbReference>
<reference evidence="2 3" key="1">
    <citation type="submission" date="2017-09" db="EMBL/GenBank/DDBJ databases">
        <title>Depth-based differentiation of microbial function through sediment-hosted aquifers and enrichment of novel symbionts in the deep terrestrial subsurface.</title>
        <authorList>
            <person name="Probst A.J."/>
            <person name="Ladd B."/>
            <person name="Jarett J.K."/>
            <person name="Geller-Mcgrath D.E."/>
            <person name="Sieber C.M."/>
            <person name="Emerson J.B."/>
            <person name="Anantharaman K."/>
            <person name="Thomas B.C."/>
            <person name="Malmstrom R."/>
            <person name="Stieglmeier M."/>
            <person name="Klingl A."/>
            <person name="Woyke T."/>
            <person name="Ryan C.M."/>
            <person name="Banfield J.F."/>
        </authorList>
    </citation>
    <scope>NUCLEOTIDE SEQUENCE [LARGE SCALE GENOMIC DNA]</scope>
    <source>
        <strain evidence="2">CG12_big_fil_rev_8_21_14_0_65_43_15</strain>
    </source>
</reference>
<comment type="caution">
    <text evidence="2">The sequence shown here is derived from an EMBL/GenBank/DDBJ whole genome shotgun (WGS) entry which is preliminary data.</text>
</comment>
<organism evidence="2 3">
    <name type="scientific">Candidatus Taenaricola geysiri</name>
    <dbReference type="NCBI Taxonomy" id="1974752"/>
    <lineage>
        <taxon>Bacteria</taxon>
        <taxon>Pseudomonadati</taxon>
        <taxon>Candidatus Omnitrophota</taxon>
        <taxon>Candidatus Taenaricola</taxon>
    </lineage>
</organism>
<gene>
    <name evidence="2" type="ORF">COW11_02905</name>
</gene>
<name>A0A2J0LP32_9BACT</name>
<proteinExistence type="predicted"/>
<evidence type="ECO:0000259" key="1">
    <source>
        <dbReference type="Pfam" id="PF10543"/>
    </source>
</evidence>
<dbReference type="InterPro" id="IPR018873">
    <property type="entry name" value="KilA-N_DNA-bd_domain"/>
</dbReference>
<feature type="domain" description="KilA-N DNA-binding" evidence="1">
    <location>
        <begin position="9"/>
        <end position="98"/>
    </location>
</feature>
<dbReference type="Proteomes" id="UP000231267">
    <property type="component" value="Unassembled WGS sequence"/>
</dbReference>
<sequence length="174" mass="20008">MPKEVIEQRIFMLRGQKIMLSGHLAKLYGVEAKVLIQAVKRNIERFPEDFMFQLSEKETESLRSQIVTLENNLSGRGKYSKYLPYAFTEQGVAMLSSVLRSKQAMQVNIAVMRAFVKLRQILSTHKELAYKLAKLEHKIEKHDAEIGAIFEAIRQLMEPLPVPKKSSIGFHPHK</sequence>
<evidence type="ECO:0000313" key="2">
    <source>
        <dbReference type="EMBL" id="PIW66516.1"/>
    </source>
</evidence>
<dbReference type="GO" id="GO:0003677">
    <property type="term" value="F:DNA binding"/>
    <property type="evidence" value="ECO:0007669"/>
    <property type="project" value="UniProtKB-KW"/>
</dbReference>